<gene>
    <name evidence="2" type="ORF">GCM10010468_49210</name>
</gene>
<reference evidence="3" key="1">
    <citation type="journal article" date="2019" name="Int. J. Syst. Evol. Microbiol.">
        <title>The Global Catalogue of Microorganisms (GCM) 10K type strain sequencing project: providing services to taxonomists for standard genome sequencing and annotation.</title>
        <authorList>
            <consortium name="The Broad Institute Genomics Platform"/>
            <consortium name="The Broad Institute Genome Sequencing Center for Infectious Disease"/>
            <person name="Wu L."/>
            <person name="Ma J."/>
        </authorList>
    </citation>
    <scope>NUCLEOTIDE SEQUENCE [LARGE SCALE GENOMIC DNA]</scope>
    <source>
        <strain evidence="3">JCM 9377</strain>
    </source>
</reference>
<comment type="caution">
    <text evidence="2">The sequence shown here is derived from an EMBL/GenBank/DDBJ whole genome shotgun (WGS) entry which is preliminary data.</text>
</comment>
<protein>
    <submittedName>
        <fullName evidence="2">Uncharacterized protein</fullName>
    </submittedName>
</protein>
<accession>A0ABP6QDX0</accession>
<dbReference type="EMBL" id="BAAAUV010000013">
    <property type="protein sequence ID" value="GAA3223015.1"/>
    <property type="molecule type" value="Genomic_DNA"/>
</dbReference>
<dbReference type="Proteomes" id="UP001501237">
    <property type="component" value="Unassembled WGS sequence"/>
</dbReference>
<evidence type="ECO:0000256" key="1">
    <source>
        <dbReference type="SAM" id="MobiDB-lite"/>
    </source>
</evidence>
<dbReference type="RefSeq" id="WP_344832447.1">
    <property type="nucleotide sequence ID" value="NZ_BAAAUV010000013.1"/>
</dbReference>
<feature type="region of interest" description="Disordered" evidence="1">
    <location>
        <begin position="139"/>
        <end position="176"/>
    </location>
</feature>
<evidence type="ECO:0000313" key="3">
    <source>
        <dbReference type="Proteomes" id="UP001501237"/>
    </source>
</evidence>
<name>A0ABP6QDX0_9ACTN</name>
<proteinExistence type="predicted"/>
<sequence length="176" mass="19087">MSIVTPPALEPDRVQQLRLAHQQDRERYDAFCEAERSAHSDVATLAEAARKAAEALEEARRMAATRTREREALARDIQFGQIMLAAADEALTPQQPQPAPVKTVAEPGRVQGDTVDCRHCRVEILRENGTWLHVTTAQAECGPDPSETRPEPVAPDDAGGRHPAAVVEGQQGGGRG</sequence>
<organism evidence="2 3">
    <name type="scientific">Actinocorallia longicatena</name>
    <dbReference type="NCBI Taxonomy" id="111803"/>
    <lineage>
        <taxon>Bacteria</taxon>
        <taxon>Bacillati</taxon>
        <taxon>Actinomycetota</taxon>
        <taxon>Actinomycetes</taxon>
        <taxon>Streptosporangiales</taxon>
        <taxon>Thermomonosporaceae</taxon>
        <taxon>Actinocorallia</taxon>
    </lineage>
</organism>
<keyword evidence="3" id="KW-1185">Reference proteome</keyword>
<evidence type="ECO:0000313" key="2">
    <source>
        <dbReference type="EMBL" id="GAA3223015.1"/>
    </source>
</evidence>